<keyword evidence="2 7" id="KW-0812">Transmembrane</keyword>
<dbReference type="PANTHER" id="PTHR24221">
    <property type="entry name" value="ATP-BINDING CASSETTE SUB-FAMILY B"/>
    <property type="match status" value="1"/>
</dbReference>
<organism evidence="10 11">
    <name type="scientific">Liquorilactobacillus ghanensis DSM 18630</name>
    <dbReference type="NCBI Taxonomy" id="1423750"/>
    <lineage>
        <taxon>Bacteria</taxon>
        <taxon>Bacillati</taxon>
        <taxon>Bacillota</taxon>
        <taxon>Bacilli</taxon>
        <taxon>Lactobacillales</taxon>
        <taxon>Lactobacillaceae</taxon>
        <taxon>Liquorilactobacillus</taxon>
    </lineage>
</organism>
<dbReference type="Proteomes" id="UP000051451">
    <property type="component" value="Unassembled WGS sequence"/>
</dbReference>
<dbReference type="NCBIfam" id="TIGR02857">
    <property type="entry name" value="CydD"/>
    <property type="match status" value="1"/>
</dbReference>
<dbReference type="InterPro" id="IPR014216">
    <property type="entry name" value="ABC_transptr_CydD"/>
</dbReference>
<feature type="transmembrane region" description="Helical" evidence="7">
    <location>
        <begin position="131"/>
        <end position="152"/>
    </location>
</feature>
<dbReference type="GO" id="GO:0005524">
    <property type="term" value="F:ATP binding"/>
    <property type="evidence" value="ECO:0007669"/>
    <property type="project" value="UniProtKB-KW"/>
</dbReference>
<name>A0A0R1VJP2_9LACO</name>
<feature type="domain" description="ABC transmembrane type-1" evidence="9">
    <location>
        <begin position="18"/>
        <end position="299"/>
    </location>
</feature>
<dbReference type="SUPFAM" id="SSF90123">
    <property type="entry name" value="ABC transporter transmembrane region"/>
    <property type="match status" value="1"/>
</dbReference>
<keyword evidence="5 7" id="KW-1133">Transmembrane helix</keyword>
<dbReference type="SUPFAM" id="SSF52540">
    <property type="entry name" value="P-loop containing nucleoside triphosphate hydrolases"/>
    <property type="match status" value="1"/>
</dbReference>
<evidence type="ECO:0000256" key="4">
    <source>
        <dbReference type="ARBA" id="ARBA00022840"/>
    </source>
</evidence>
<dbReference type="Gene3D" id="3.40.50.300">
    <property type="entry name" value="P-loop containing nucleotide triphosphate hydrolases"/>
    <property type="match status" value="1"/>
</dbReference>
<dbReference type="EMBL" id="AZGB01000018">
    <property type="protein sequence ID" value="KRM05802.1"/>
    <property type="molecule type" value="Genomic_DNA"/>
</dbReference>
<evidence type="ECO:0000256" key="3">
    <source>
        <dbReference type="ARBA" id="ARBA00022741"/>
    </source>
</evidence>
<dbReference type="PROSITE" id="PS50893">
    <property type="entry name" value="ABC_TRANSPORTER_2"/>
    <property type="match status" value="1"/>
</dbReference>
<keyword evidence="3" id="KW-0547">Nucleotide-binding</keyword>
<evidence type="ECO:0000259" key="9">
    <source>
        <dbReference type="PROSITE" id="PS50929"/>
    </source>
</evidence>
<gene>
    <name evidence="10" type="ORF">FC89_GL001515</name>
</gene>
<dbReference type="InterPro" id="IPR011527">
    <property type="entry name" value="ABC1_TM_dom"/>
</dbReference>
<keyword evidence="11" id="KW-1185">Reference proteome</keyword>
<dbReference type="CDD" id="cd18584">
    <property type="entry name" value="ABC_6TM_AarD_CydD"/>
    <property type="match status" value="1"/>
</dbReference>
<comment type="caution">
    <text evidence="10">The sequence shown here is derived from an EMBL/GenBank/DDBJ whole genome shotgun (WGS) entry which is preliminary data.</text>
</comment>
<comment type="subcellular location">
    <subcellularLocation>
        <location evidence="1">Cell membrane</location>
        <topology evidence="1">Multi-pass membrane protein</topology>
    </subcellularLocation>
</comment>
<dbReference type="OrthoDB" id="9806127at2"/>
<feature type="transmembrane region" description="Helical" evidence="7">
    <location>
        <begin position="158"/>
        <end position="178"/>
    </location>
</feature>
<evidence type="ECO:0000256" key="5">
    <source>
        <dbReference type="ARBA" id="ARBA00022989"/>
    </source>
</evidence>
<feature type="domain" description="ABC transporter" evidence="8">
    <location>
        <begin position="332"/>
        <end position="567"/>
    </location>
</feature>
<dbReference type="AlphaFoldDB" id="A0A0R1VJP2"/>
<dbReference type="Pfam" id="PF00005">
    <property type="entry name" value="ABC_tran"/>
    <property type="match status" value="1"/>
</dbReference>
<keyword evidence="6 7" id="KW-0472">Membrane</keyword>
<dbReference type="InterPro" id="IPR003593">
    <property type="entry name" value="AAA+_ATPase"/>
</dbReference>
<sequence>MIDKKLMSFPGIRRILTILFGLAFVQAASILGQACFLAKAITDLWEGRPLAEQWSWILAFVGCYLLRHFCLLVRTRILDHYAQQQAQRLRQKLLAKVFEQGPQIVQDQGTGNVTTMALEGIDQVENYLQLILAKVATMTVVPWVLLAAIWLFDWKSGAFLLVIYPLIIVFMIVLGYAAQAKADHQYHTYQLLSNHFVDSLRGIDTLRYLGLSRRYARSIFKTSERFRKATMSTLRVAILSTFALDFFTTLSIAVVAVILGIRLINGAILLFPALTILILSPEYFLPIRDFSNDYHATLNGKNALTAIERILAVEKPPVKVVELPTWQADSHLTIKQLDFAYSKQKPTLKQLALTATGFQKIGIIGLSGSGKSTLINLLGGFLNPDQAQIKIADQTVASFNQPAWQRQLIYIPQNPYIFRATLRENITFYQPQASAAAVEEAVKVVGLERLASELPQGLETQIGEGARGLSGGQAQRIALARAFLDQQRRILLFDEPTAHLDIETEVELKERMLPLMENHLVFFATHRLHWMQEMDQIVVLDHGQVVEQGTLAQLQQNQGAFSQLSRSLRSV</sequence>
<proteinExistence type="predicted"/>
<dbReference type="PROSITE" id="PS51257">
    <property type="entry name" value="PROKAR_LIPOPROTEIN"/>
    <property type="match status" value="1"/>
</dbReference>
<dbReference type="InterPro" id="IPR036640">
    <property type="entry name" value="ABC1_TM_sf"/>
</dbReference>
<dbReference type="GO" id="GO:0042883">
    <property type="term" value="P:cysteine transport"/>
    <property type="evidence" value="ECO:0007669"/>
    <property type="project" value="InterPro"/>
</dbReference>
<dbReference type="GO" id="GO:0016887">
    <property type="term" value="F:ATP hydrolysis activity"/>
    <property type="evidence" value="ECO:0007669"/>
    <property type="project" value="InterPro"/>
</dbReference>
<evidence type="ECO:0000259" key="8">
    <source>
        <dbReference type="PROSITE" id="PS50893"/>
    </source>
</evidence>
<dbReference type="STRING" id="1423750.FC89_GL001515"/>
<dbReference type="InterPro" id="IPR003439">
    <property type="entry name" value="ABC_transporter-like_ATP-bd"/>
</dbReference>
<protein>
    <submittedName>
        <fullName evidence="10">Transport ATP-binding protein CydC</fullName>
    </submittedName>
</protein>
<feature type="transmembrane region" description="Helical" evidence="7">
    <location>
        <begin position="56"/>
        <end position="73"/>
    </location>
</feature>
<dbReference type="InterPro" id="IPR017871">
    <property type="entry name" value="ABC_transporter-like_CS"/>
</dbReference>
<dbReference type="PANTHER" id="PTHR24221:SF614">
    <property type="entry name" value="GLUTATHIONE_L-CYSTEINE TRANSPORT SYSTEM ATP-BINDING_PERMEASE PROTEIN CYDC"/>
    <property type="match status" value="1"/>
</dbReference>
<evidence type="ECO:0000256" key="1">
    <source>
        <dbReference type="ARBA" id="ARBA00004651"/>
    </source>
</evidence>
<dbReference type="GO" id="GO:0034040">
    <property type="term" value="F:ATPase-coupled lipid transmembrane transporter activity"/>
    <property type="evidence" value="ECO:0007669"/>
    <property type="project" value="TreeGrafter"/>
</dbReference>
<dbReference type="Pfam" id="PF00664">
    <property type="entry name" value="ABC_membrane"/>
    <property type="match status" value="1"/>
</dbReference>
<feature type="transmembrane region" description="Helical" evidence="7">
    <location>
        <begin position="267"/>
        <end position="285"/>
    </location>
</feature>
<evidence type="ECO:0000313" key="10">
    <source>
        <dbReference type="EMBL" id="KRM05802.1"/>
    </source>
</evidence>
<accession>A0A0R1VJP2</accession>
<dbReference type="GO" id="GO:0005886">
    <property type="term" value="C:plasma membrane"/>
    <property type="evidence" value="ECO:0007669"/>
    <property type="project" value="UniProtKB-SubCell"/>
</dbReference>
<dbReference type="PROSITE" id="PS50929">
    <property type="entry name" value="ABC_TM1F"/>
    <property type="match status" value="1"/>
</dbReference>
<dbReference type="RefSeq" id="WP_057872226.1">
    <property type="nucleotide sequence ID" value="NZ_AZGB01000018.1"/>
</dbReference>
<dbReference type="GeneID" id="98319513"/>
<evidence type="ECO:0000256" key="6">
    <source>
        <dbReference type="ARBA" id="ARBA00023136"/>
    </source>
</evidence>
<reference evidence="10 11" key="1">
    <citation type="journal article" date="2015" name="Genome Announc.">
        <title>Expanding the biotechnology potential of lactobacilli through comparative genomics of 213 strains and associated genera.</title>
        <authorList>
            <person name="Sun Z."/>
            <person name="Harris H.M."/>
            <person name="McCann A."/>
            <person name="Guo C."/>
            <person name="Argimon S."/>
            <person name="Zhang W."/>
            <person name="Yang X."/>
            <person name="Jeffery I.B."/>
            <person name="Cooney J.C."/>
            <person name="Kagawa T.F."/>
            <person name="Liu W."/>
            <person name="Song Y."/>
            <person name="Salvetti E."/>
            <person name="Wrobel A."/>
            <person name="Rasinkangas P."/>
            <person name="Parkhill J."/>
            <person name="Rea M.C."/>
            <person name="O'Sullivan O."/>
            <person name="Ritari J."/>
            <person name="Douillard F.P."/>
            <person name="Paul Ross R."/>
            <person name="Yang R."/>
            <person name="Briner A.E."/>
            <person name="Felis G.E."/>
            <person name="de Vos W.M."/>
            <person name="Barrangou R."/>
            <person name="Klaenhammer T.R."/>
            <person name="Caufield P.W."/>
            <person name="Cui Y."/>
            <person name="Zhang H."/>
            <person name="O'Toole P.W."/>
        </authorList>
    </citation>
    <scope>NUCLEOTIDE SEQUENCE [LARGE SCALE GENOMIC DNA]</scope>
    <source>
        <strain evidence="10 11">DSM 18630</strain>
    </source>
</reference>
<dbReference type="SMART" id="SM00382">
    <property type="entry name" value="AAA"/>
    <property type="match status" value="1"/>
</dbReference>
<feature type="transmembrane region" description="Helical" evidence="7">
    <location>
        <begin position="236"/>
        <end position="261"/>
    </location>
</feature>
<dbReference type="InterPro" id="IPR039421">
    <property type="entry name" value="Type_1_exporter"/>
</dbReference>
<dbReference type="PATRIC" id="fig|1423750.3.peg.1555"/>
<dbReference type="PROSITE" id="PS00211">
    <property type="entry name" value="ABC_TRANSPORTER_1"/>
    <property type="match status" value="1"/>
</dbReference>
<evidence type="ECO:0000256" key="7">
    <source>
        <dbReference type="SAM" id="Phobius"/>
    </source>
</evidence>
<dbReference type="GO" id="GO:0140359">
    <property type="term" value="F:ABC-type transporter activity"/>
    <property type="evidence" value="ECO:0007669"/>
    <property type="project" value="InterPro"/>
</dbReference>
<dbReference type="Gene3D" id="1.20.1560.10">
    <property type="entry name" value="ABC transporter type 1, transmembrane domain"/>
    <property type="match status" value="1"/>
</dbReference>
<keyword evidence="4 10" id="KW-0067">ATP-binding</keyword>
<evidence type="ECO:0000313" key="11">
    <source>
        <dbReference type="Proteomes" id="UP000051451"/>
    </source>
</evidence>
<evidence type="ECO:0000256" key="2">
    <source>
        <dbReference type="ARBA" id="ARBA00022692"/>
    </source>
</evidence>
<dbReference type="InterPro" id="IPR027417">
    <property type="entry name" value="P-loop_NTPase"/>
</dbReference>